<dbReference type="EMBL" id="HACA01023057">
    <property type="protein sequence ID" value="CDW40418.1"/>
    <property type="molecule type" value="Transcribed_RNA"/>
</dbReference>
<evidence type="ECO:0000313" key="1">
    <source>
        <dbReference type="EMBL" id="CDW40418.1"/>
    </source>
</evidence>
<accession>A0A0K2UQA5</accession>
<organism evidence="1">
    <name type="scientific">Lepeophtheirus salmonis</name>
    <name type="common">Salmon louse</name>
    <name type="synonym">Caligus salmonis</name>
    <dbReference type="NCBI Taxonomy" id="72036"/>
    <lineage>
        <taxon>Eukaryota</taxon>
        <taxon>Metazoa</taxon>
        <taxon>Ecdysozoa</taxon>
        <taxon>Arthropoda</taxon>
        <taxon>Crustacea</taxon>
        <taxon>Multicrustacea</taxon>
        <taxon>Hexanauplia</taxon>
        <taxon>Copepoda</taxon>
        <taxon>Siphonostomatoida</taxon>
        <taxon>Caligidae</taxon>
        <taxon>Lepeophtheirus</taxon>
    </lineage>
</organism>
<protein>
    <submittedName>
        <fullName evidence="1">Uncharacterized protein</fullName>
    </submittedName>
</protein>
<reference evidence="1" key="1">
    <citation type="submission" date="2014-05" db="EMBL/GenBank/DDBJ databases">
        <authorList>
            <person name="Chronopoulou M."/>
        </authorList>
    </citation>
    <scope>NUCLEOTIDE SEQUENCE</scope>
    <source>
        <tissue evidence="1">Whole organism</tissue>
    </source>
</reference>
<proteinExistence type="predicted"/>
<sequence length="42" mass="4790">MANIFFQVKEFFFNTTVMLLGNKFSSCVKSTKSQYGNCLTVD</sequence>
<dbReference type="AlphaFoldDB" id="A0A0K2UQA5"/>
<name>A0A0K2UQA5_LEPSM</name>